<dbReference type="HOGENOM" id="CLU_085077_3_2_9"/>
<evidence type="ECO:0000256" key="13">
    <source>
        <dbReference type="PIRSR" id="PIRSR004682-2"/>
    </source>
</evidence>
<feature type="site" description="Stabilizes the phosphoryl group" evidence="14">
    <location>
        <position position="108"/>
    </location>
</feature>
<dbReference type="NCBIfam" id="TIGR01662">
    <property type="entry name" value="HAD-SF-IIIA"/>
    <property type="match status" value="1"/>
</dbReference>
<feature type="binding site" evidence="15">
    <location>
        <position position="91"/>
    </location>
    <ligand>
        <name>Zn(2+)</name>
        <dbReference type="ChEBI" id="CHEBI:29105"/>
    </ligand>
</feature>
<dbReference type="InterPro" id="IPR004446">
    <property type="entry name" value="Heptose_bisP_phosphatase"/>
</dbReference>
<evidence type="ECO:0000256" key="9">
    <source>
        <dbReference type="ARBA" id="ARBA00060656"/>
    </source>
</evidence>
<dbReference type="PANTHER" id="PTHR42891">
    <property type="entry name" value="D-GLYCERO-BETA-D-MANNO-HEPTOSE-1,7-BISPHOSPHATE 7-PHOSPHATASE"/>
    <property type="match status" value="1"/>
</dbReference>
<dbReference type="OrthoDB" id="9801899at2"/>
<evidence type="ECO:0000256" key="8">
    <source>
        <dbReference type="ARBA" id="ARBA00058363"/>
    </source>
</evidence>
<dbReference type="RefSeq" id="WP_013274370.1">
    <property type="nucleotide sequence ID" value="NC_014376.1"/>
</dbReference>
<dbReference type="PIRSF" id="PIRSF004682">
    <property type="entry name" value="GmhB"/>
    <property type="match status" value="1"/>
</dbReference>
<protein>
    <recommendedName>
        <fullName evidence="11">D,D-heptose 1,7-bisphosphate phosphatase</fullName>
        <ecNumber evidence="11">3.1.3.-</ecNumber>
    </recommendedName>
</protein>
<keyword evidence="6 11" id="KW-0119">Carbohydrate metabolism</keyword>
<feature type="binding site" evidence="15">
    <location>
        <position position="10"/>
    </location>
    <ligand>
        <name>Mg(2+)</name>
        <dbReference type="ChEBI" id="CHEBI:18420"/>
    </ligand>
</feature>
<feature type="binding site" evidence="13">
    <location>
        <begin position="107"/>
        <end position="108"/>
    </location>
    <ligand>
        <name>substrate</name>
    </ligand>
</feature>
<dbReference type="Proteomes" id="UP000001662">
    <property type="component" value="Chromosome"/>
</dbReference>
<feature type="binding site" evidence="13">
    <location>
        <begin position="8"/>
        <end position="10"/>
    </location>
    <ligand>
        <name>substrate</name>
    </ligand>
</feature>
<dbReference type="EMBL" id="CP002109">
    <property type="protein sequence ID" value="ADL06317.1"/>
    <property type="molecule type" value="Genomic_DNA"/>
</dbReference>
<feature type="binding site" evidence="15">
    <location>
        <position position="89"/>
    </location>
    <ligand>
        <name>Zn(2+)</name>
        <dbReference type="ChEBI" id="CHEBI:29105"/>
    </ligand>
</feature>
<comment type="cofactor">
    <cofactor evidence="15">
        <name>Mg(2+)</name>
        <dbReference type="ChEBI" id="CHEBI:18420"/>
    </cofactor>
</comment>
<feature type="binding site" evidence="13">
    <location>
        <begin position="16"/>
        <end position="19"/>
    </location>
    <ligand>
        <name>substrate</name>
    </ligand>
</feature>
<feature type="binding site" evidence="15">
    <location>
        <position position="8"/>
    </location>
    <ligand>
        <name>Mg(2+)</name>
        <dbReference type="ChEBI" id="CHEBI:18420"/>
    </ligand>
</feature>
<proteinExistence type="inferred from homology"/>
<feature type="active site" description="Nucleophile" evidence="12">
    <location>
        <position position="8"/>
    </location>
</feature>
<dbReference type="SUPFAM" id="SSF56784">
    <property type="entry name" value="HAD-like"/>
    <property type="match status" value="1"/>
</dbReference>
<evidence type="ECO:0000256" key="2">
    <source>
        <dbReference type="ARBA" id="ARBA00022490"/>
    </source>
</evidence>
<organism evidence="16 17">
    <name type="scientific">Lacrimispora saccharolytica (strain ATCC 35040 / DSM 2544 / NRCC 2533 / WM1)</name>
    <name type="common">Clostridium saccharolyticum</name>
    <dbReference type="NCBI Taxonomy" id="610130"/>
    <lineage>
        <taxon>Bacteria</taxon>
        <taxon>Bacillati</taxon>
        <taxon>Bacillota</taxon>
        <taxon>Clostridia</taxon>
        <taxon>Lachnospirales</taxon>
        <taxon>Lachnospiraceae</taxon>
        <taxon>Lacrimispora</taxon>
    </lineage>
</organism>
<evidence type="ECO:0000256" key="11">
    <source>
        <dbReference type="PIRNR" id="PIRNR004682"/>
    </source>
</evidence>
<feature type="binding site" evidence="13">
    <location>
        <begin position="50"/>
        <end position="53"/>
    </location>
    <ligand>
        <name>substrate</name>
    </ligand>
</feature>
<dbReference type="InterPro" id="IPR023214">
    <property type="entry name" value="HAD_sf"/>
</dbReference>
<gene>
    <name evidence="16" type="ordered locus">Closa_3797</name>
</gene>
<evidence type="ECO:0000256" key="14">
    <source>
        <dbReference type="PIRSR" id="PIRSR004682-3"/>
    </source>
</evidence>
<evidence type="ECO:0000256" key="6">
    <source>
        <dbReference type="ARBA" id="ARBA00023277"/>
    </source>
</evidence>
<dbReference type="Gene3D" id="3.40.50.1000">
    <property type="entry name" value="HAD superfamily/HAD-like"/>
    <property type="match status" value="1"/>
</dbReference>
<comment type="cofactor">
    <cofactor evidence="15">
        <name>Zn(2+)</name>
        <dbReference type="ChEBI" id="CHEBI:29105"/>
    </cofactor>
</comment>
<dbReference type="InterPro" id="IPR006543">
    <property type="entry name" value="Histidinol-phos"/>
</dbReference>
<feature type="binding site" evidence="15">
    <location>
        <position position="134"/>
    </location>
    <ligand>
        <name>Mg(2+)</name>
        <dbReference type="ChEBI" id="CHEBI:18420"/>
    </ligand>
</feature>
<evidence type="ECO:0000256" key="12">
    <source>
        <dbReference type="PIRSR" id="PIRSR004682-1"/>
    </source>
</evidence>
<dbReference type="GO" id="GO:0016791">
    <property type="term" value="F:phosphatase activity"/>
    <property type="evidence" value="ECO:0007669"/>
    <property type="project" value="InterPro"/>
</dbReference>
<comment type="function">
    <text evidence="8">Converts the D-glycero-alpha-D-manno-heptose 1,7-bisphosphate intermediate into D-glycero-alpha-D-manno-heptose 1-phosphate by removing the phosphate group at the C-7 position.</text>
</comment>
<dbReference type="PANTHER" id="PTHR42891:SF1">
    <property type="entry name" value="D-GLYCERO-BETA-D-MANNO-HEPTOSE-1,7-BISPHOSPHATE 7-PHOSPHATASE"/>
    <property type="match status" value="1"/>
</dbReference>
<feature type="binding site" evidence="15">
    <location>
        <position position="104"/>
    </location>
    <ligand>
        <name>Zn(2+)</name>
        <dbReference type="ChEBI" id="CHEBI:29105"/>
    </ligand>
</feature>
<feature type="binding site" evidence="15">
    <location>
        <position position="133"/>
    </location>
    <ligand>
        <name>Mg(2+)</name>
        <dbReference type="ChEBI" id="CHEBI:18420"/>
    </ligand>
</feature>
<evidence type="ECO:0000313" key="17">
    <source>
        <dbReference type="Proteomes" id="UP000001662"/>
    </source>
</evidence>
<sequence length="194" mass="22134">MDRIVFLDRDGTINEEVEYLHRPEDLVILPGVPEALSRLREQGFKLVVVTNQAGVARGYYGEGDVNALHEYLNSLLSKKGAFIDRFYYCPHHPVHGIGEYGRECHCRKPDIGMFEMAESCFPVDKSHSYMIGDKLLDTEAGRRYGVGTVLVGTGYGKELYSGLTEEERRNFFDSYAPTMKEAVDWILNREGEWK</sequence>
<evidence type="ECO:0000313" key="16">
    <source>
        <dbReference type="EMBL" id="ADL06317.1"/>
    </source>
</evidence>
<evidence type="ECO:0000256" key="10">
    <source>
        <dbReference type="ARBA" id="ARBA00061616"/>
    </source>
</evidence>
<dbReference type="NCBIfam" id="TIGR01656">
    <property type="entry name" value="Histidinol-ppas"/>
    <property type="match status" value="1"/>
</dbReference>
<dbReference type="CDD" id="cd07503">
    <property type="entry name" value="HAD_HisB-N"/>
    <property type="match status" value="1"/>
</dbReference>
<feature type="binding site" evidence="13">
    <location>
        <position position="134"/>
    </location>
    <ligand>
        <name>substrate</name>
    </ligand>
</feature>
<comment type="subcellular location">
    <subcellularLocation>
        <location evidence="1 11">Cytoplasm</location>
    </subcellularLocation>
</comment>
<feature type="site" description="Contributes to substrate recognition" evidence="14">
    <location>
        <position position="107"/>
    </location>
</feature>
<evidence type="ECO:0000256" key="5">
    <source>
        <dbReference type="ARBA" id="ARBA00022833"/>
    </source>
</evidence>
<dbReference type="EC" id="3.1.3.-" evidence="11"/>
<reference evidence="16" key="1">
    <citation type="submission" date="2010-07" db="EMBL/GenBank/DDBJ databases">
        <title>Complete sequence of Clostridium saccharolyticum WM1.</title>
        <authorList>
            <consortium name="US DOE Joint Genome Institute"/>
            <person name="Lucas S."/>
            <person name="Copeland A."/>
            <person name="Lapidus A."/>
            <person name="Cheng J.-F."/>
            <person name="Bruce D."/>
            <person name="Goodwin L."/>
            <person name="Pitluck S."/>
            <person name="Chertkov O."/>
            <person name="Detter J.C."/>
            <person name="Han C."/>
            <person name="Tapia R."/>
            <person name="Land M."/>
            <person name="Hauser L."/>
            <person name="Chang Y.-J."/>
            <person name="Jeffries C."/>
            <person name="Kyrpides N."/>
            <person name="Ivanova N."/>
            <person name="Mikhailova N."/>
            <person name="Mouttaki H."/>
            <person name="Lin L."/>
            <person name="Zhou J."/>
            <person name="Hemme C.L."/>
            <person name="Woyke T."/>
        </authorList>
    </citation>
    <scope>NUCLEOTIDE SEQUENCE [LARGE SCALE GENOMIC DNA]</scope>
    <source>
        <strain evidence="16">WM1</strain>
    </source>
</reference>
<evidence type="ECO:0000256" key="15">
    <source>
        <dbReference type="PIRSR" id="PIRSR004682-4"/>
    </source>
</evidence>
<accession>D9QZU1</accession>
<dbReference type="STRING" id="610130.Closa_3797"/>
<keyword evidence="5 15" id="KW-0862">Zinc</keyword>
<dbReference type="FunFam" id="3.40.50.1000:FF:000037">
    <property type="entry name" value="D,D-heptose 1,7-bisphosphate phosphatase"/>
    <property type="match status" value="1"/>
</dbReference>
<dbReference type="KEGG" id="csh:Closa_3797"/>
<keyword evidence="4 11" id="KW-0378">Hydrolase</keyword>
<dbReference type="AlphaFoldDB" id="D9QZU1"/>
<feature type="active site" description="Proton donor" evidence="12">
    <location>
        <position position="10"/>
    </location>
</feature>
<dbReference type="InterPro" id="IPR006549">
    <property type="entry name" value="HAD-SF_hydro_IIIA"/>
</dbReference>
<dbReference type="GO" id="GO:0005737">
    <property type="term" value="C:cytoplasm"/>
    <property type="evidence" value="ECO:0007669"/>
    <property type="project" value="UniProtKB-SubCell"/>
</dbReference>
<evidence type="ECO:0000256" key="1">
    <source>
        <dbReference type="ARBA" id="ARBA00004496"/>
    </source>
</evidence>
<dbReference type="PaxDb" id="610130-Closa_3797"/>
<evidence type="ECO:0000256" key="3">
    <source>
        <dbReference type="ARBA" id="ARBA00022723"/>
    </source>
</evidence>
<keyword evidence="2 11" id="KW-0963">Cytoplasm</keyword>
<evidence type="ECO:0000256" key="7">
    <source>
        <dbReference type="ARBA" id="ARBA00051130"/>
    </source>
</evidence>
<feature type="site" description="Stabilizes the phosphoryl group" evidence="14">
    <location>
        <position position="50"/>
    </location>
</feature>
<keyword evidence="17" id="KW-1185">Reference proteome</keyword>
<keyword evidence="15" id="KW-0460">Magnesium</keyword>
<comment type="similarity">
    <text evidence="10 11">Belongs to the gmhB family.</text>
</comment>
<name>D9QZU1_LACSW</name>
<comment type="catalytic activity">
    <reaction evidence="7">
        <text>D-glycero-alpha-D-manno-heptose 1,7-bisphosphate + H2O = D-glycero-alpha-D-manno-heptose 1-phosphate + phosphate</text>
        <dbReference type="Rhea" id="RHEA:28522"/>
        <dbReference type="ChEBI" id="CHEBI:15377"/>
        <dbReference type="ChEBI" id="CHEBI:43474"/>
        <dbReference type="ChEBI" id="CHEBI:60207"/>
        <dbReference type="ChEBI" id="CHEBI:61574"/>
        <dbReference type="EC" id="3.1.3.83"/>
    </reaction>
</comment>
<evidence type="ECO:0000256" key="4">
    <source>
        <dbReference type="ARBA" id="ARBA00022801"/>
    </source>
</evidence>
<dbReference type="InterPro" id="IPR036412">
    <property type="entry name" value="HAD-like_sf"/>
</dbReference>
<dbReference type="GO" id="GO:0046872">
    <property type="term" value="F:metal ion binding"/>
    <property type="evidence" value="ECO:0007669"/>
    <property type="project" value="UniProtKB-KW"/>
</dbReference>
<comment type="pathway">
    <text evidence="9">Nucleotide-sugar biosynthesis; GDP-D-glycero-alpha-D-manno-heptose biosynthesis; GDP-D-glycero-alpha-D-manno-heptose from D-glycero-alpha-D-manno-heptose 7-phosphate: step 2/3.</text>
</comment>
<dbReference type="eggNOG" id="COG0241">
    <property type="taxonomic scope" value="Bacteria"/>
</dbReference>
<dbReference type="Pfam" id="PF13242">
    <property type="entry name" value="Hydrolase_like"/>
    <property type="match status" value="1"/>
</dbReference>
<feature type="binding site" evidence="15">
    <location>
        <position position="106"/>
    </location>
    <ligand>
        <name>Zn(2+)</name>
        <dbReference type="ChEBI" id="CHEBI:29105"/>
    </ligand>
</feature>
<keyword evidence="3 15" id="KW-0479">Metal-binding</keyword>
<dbReference type="GO" id="GO:0005975">
    <property type="term" value="P:carbohydrate metabolic process"/>
    <property type="evidence" value="ECO:0007669"/>
    <property type="project" value="InterPro"/>
</dbReference>